<dbReference type="Pfam" id="PF00150">
    <property type="entry name" value="Cellulase"/>
    <property type="match status" value="1"/>
</dbReference>
<evidence type="ECO:0000256" key="2">
    <source>
        <dbReference type="ARBA" id="ARBA00023295"/>
    </source>
</evidence>
<dbReference type="Gene3D" id="3.20.20.80">
    <property type="entry name" value="Glycosidases"/>
    <property type="match status" value="1"/>
</dbReference>
<reference evidence="4" key="1">
    <citation type="journal article" date="2014" name="Front. Microbiol.">
        <title>High frequency of phylogenetically diverse reductive dehalogenase-homologous genes in deep subseafloor sedimentary metagenomes.</title>
        <authorList>
            <person name="Kawai M."/>
            <person name="Futagami T."/>
            <person name="Toyoda A."/>
            <person name="Takaki Y."/>
            <person name="Nishi S."/>
            <person name="Hori S."/>
            <person name="Arai W."/>
            <person name="Tsubouchi T."/>
            <person name="Morono Y."/>
            <person name="Uchiyama I."/>
            <person name="Ito T."/>
            <person name="Fujiyama A."/>
            <person name="Inagaki F."/>
            <person name="Takami H."/>
        </authorList>
    </citation>
    <scope>NUCLEOTIDE SEQUENCE</scope>
    <source>
        <strain evidence="4">Expedition CK06-06</strain>
    </source>
</reference>
<keyword evidence="1" id="KW-0378">Hydrolase</keyword>
<dbReference type="AlphaFoldDB" id="X1L9I0"/>
<dbReference type="InterPro" id="IPR052066">
    <property type="entry name" value="Glycosphingolipid_Hydrolases"/>
</dbReference>
<feature type="non-terminal residue" evidence="4">
    <location>
        <position position="1"/>
    </location>
</feature>
<dbReference type="GO" id="GO:0016765">
    <property type="term" value="F:transferase activity, transferring alkyl or aryl (other than methyl) groups"/>
    <property type="evidence" value="ECO:0007669"/>
    <property type="project" value="InterPro"/>
</dbReference>
<comment type="caution">
    <text evidence="4">The sequence shown here is derived from an EMBL/GenBank/DDBJ whole genome shotgun (WGS) entry which is preliminary data.</text>
</comment>
<evidence type="ECO:0000256" key="1">
    <source>
        <dbReference type="ARBA" id="ARBA00022801"/>
    </source>
</evidence>
<keyword evidence="2" id="KW-0326">Glycosidase</keyword>
<evidence type="ECO:0000313" key="4">
    <source>
        <dbReference type="EMBL" id="GAI15957.1"/>
    </source>
</evidence>
<dbReference type="InterPro" id="IPR017853">
    <property type="entry name" value="GH"/>
</dbReference>
<dbReference type="InterPro" id="IPR001547">
    <property type="entry name" value="Glyco_hydro_5"/>
</dbReference>
<protein>
    <recommendedName>
        <fullName evidence="3">Glycoside hydrolase family 5 domain-containing protein</fullName>
    </recommendedName>
</protein>
<proteinExistence type="predicted"/>
<organism evidence="4">
    <name type="scientific">marine sediment metagenome</name>
    <dbReference type="NCBI Taxonomy" id="412755"/>
    <lineage>
        <taxon>unclassified sequences</taxon>
        <taxon>metagenomes</taxon>
        <taxon>ecological metagenomes</taxon>
    </lineage>
</organism>
<dbReference type="SUPFAM" id="SSF51445">
    <property type="entry name" value="(Trans)glycosidases"/>
    <property type="match status" value="1"/>
</dbReference>
<dbReference type="Pfam" id="PF01255">
    <property type="entry name" value="Prenyltransf"/>
    <property type="match status" value="1"/>
</dbReference>
<dbReference type="PANTHER" id="PTHR31308">
    <property type="match status" value="1"/>
</dbReference>
<gene>
    <name evidence="4" type="ORF">S06H3_16302</name>
</gene>
<evidence type="ECO:0000259" key="3">
    <source>
        <dbReference type="Pfam" id="PF00150"/>
    </source>
</evidence>
<dbReference type="PANTHER" id="PTHR31308:SF5">
    <property type="entry name" value="ERGOSTERYL-BETA-GLUCOSIDASE"/>
    <property type="match status" value="1"/>
</dbReference>
<accession>X1L9I0</accession>
<sequence>VGGSSKVPVKPNGATHIKTDFNNHRDVSFVGRPFPINEAAEHYKRLKYWGFNCLRFIITWEAIEHEGPKQYDNGYLDYIEEILKIAESYGFFVFIDPHQDVWSRMSGGDGAPGWIFEKVGLDFTKFDAAEAAFVMQYRYDPKDPKKYPSMYWVNNALRFANGHMWTLFFGGRDFMPSFKIDGINVQDYLQNHYFEAIKQIALRVKDNQKIIGFDTLNEPEQGWIEKSVDGSSEDYSQELGYKFTPIDAMLTASGFLLWDASYAEFRFRDDYWPDYKEEMLIEDIREYLRRTRRRGK</sequence>
<dbReference type="GO" id="GO:0000272">
    <property type="term" value="P:polysaccharide catabolic process"/>
    <property type="evidence" value="ECO:0007669"/>
    <property type="project" value="InterPro"/>
</dbReference>
<feature type="domain" description="Glycoside hydrolase family 5" evidence="3">
    <location>
        <begin position="31"/>
        <end position="223"/>
    </location>
</feature>
<dbReference type="EMBL" id="BARV01008058">
    <property type="protein sequence ID" value="GAI15957.1"/>
    <property type="molecule type" value="Genomic_DNA"/>
</dbReference>
<dbReference type="GO" id="GO:0004553">
    <property type="term" value="F:hydrolase activity, hydrolyzing O-glycosyl compounds"/>
    <property type="evidence" value="ECO:0007669"/>
    <property type="project" value="InterPro"/>
</dbReference>
<dbReference type="InterPro" id="IPR001441">
    <property type="entry name" value="UPP_synth-like"/>
</dbReference>
<name>X1L9I0_9ZZZZ</name>